<gene>
    <name evidence="1" type="ORF">BJ125_14129</name>
    <name evidence="2" type="ORF">SAMN05892882_14129</name>
</gene>
<evidence type="ECO:0000313" key="1">
    <source>
        <dbReference type="EMBL" id="RED22401.1"/>
    </source>
</evidence>
<dbReference type="AlphaFoldDB" id="A0A336JZ15"/>
<reference evidence="1 4" key="2">
    <citation type="submission" date="2018-07" db="EMBL/GenBank/DDBJ databases">
        <title>Genomic Encyclopedia of Archaeal and Bacterial Type Strains, Phase II (KMG-II): from individual species to whole genera.</title>
        <authorList>
            <person name="Goeker M."/>
        </authorList>
    </citation>
    <scope>NUCLEOTIDE SEQUENCE [LARGE SCALE GENOMIC DNA]</scope>
    <source>
        <strain evidence="1 4">JA575</strain>
    </source>
</reference>
<evidence type="ECO:0000313" key="3">
    <source>
        <dbReference type="Proteomes" id="UP000252631"/>
    </source>
</evidence>
<reference evidence="2 3" key="1">
    <citation type="submission" date="2017-08" db="EMBL/GenBank/DDBJ databases">
        <authorList>
            <person name="de Groot N.N."/>
        </authorList>
    </citation>
    <scope>NUCLEOTIDE SEQUENCE [LARGE SCALE GENOMIC DNA]</scope>
    <source>
        <strain evidence="2 3">JA575</strain>
    </source>
</reference>
<dbReference type="InterPro" id="IPR007438">
    <property type="entry name" value="DUF488"/>
</dbReference>
<dbReference type="PANTHER" id="PTHR39337">
    <property type="entry name" value="BLR5642 PROTEIN"/>
    <property type="match status" value="1"/>
</dbReference>
<name>A0A336JZ15_9BRAD</name>
<proteinExistence type="predicted"/>
<dbReference type="Proteomes" id="UP000252631">
    <property type="component" value="Unassembled WGS sequence"/>
</dbReference>
<dbReference type="Proteomes" id="UP000256343">
    <property type="component" value="Unassembled WGS sequence"/>
</dbReference>
<keyword evidence="4" id="KW-1185">Reference proteome</keyword>
<dbReference type="EMBL" id="UFQQ01000041">
    <property type="protein sequence ID" value="SSW93539.1"/>
    <property type="molecule type" value="Genomic_DNA"/>
</dbReference>
<accession>A0A336JZ15</accession>
<protein>
    <submittedName>
        <fullName evidence="2">Uncharacterized protein DUF488</fullName>
    </submittedName>
</protein>
<organism evidence="2 3">
    <name type="scientific">Rhodopseudomonas pentothenatexigens</name>
    <dbReference type="NCBI Taxonomy" id="999699"/>
    <lineage>
        <taxon>Bacteria</taxon>
        <taxon>Pseudomonadati</taxon>
        <taxon>Pseudomonadota</taxon>
        <taxon>Alphaproteobacteria</taxon>
        <taxon>Hyphomicrobiales</taxon>
        <taxon>Nitrobacteraceae</taxon>
        <taxon>Rhodopseudomonas</taxon>
    </lineage>
</organism>
<dbReference type="Pfam" id="PF04343">
    <property type="entry name" value="DUF488"/>
    <property type="match status" value="1"/>
</dbReference>
<sequence>MTTVYTIGYEGTDIDRFVATLKAVGVEVLVDVRALPLSRKKGCQSALDRDPVSASKRDPSG</sequence>
<dbReference type="PANTHER" id="PTHR39337:SF1">
    <property type="entry name" value="BLR5642 PROTEIN"/>
    <property type="match status" value="1"/>
</dbReference>
<dbReference type="EMBL" id="QRDT01000041">
    <property type="protein sequence ID" value="RED22401.1"/>
    <property type="molecule type" value="Genomic_DNA"/>
</dbReference>
<evidence type="ECO:0000313" key="4">
    <source>
        <dbReference type="Proteomes" id="UP000256343"/>
    </source>
</evidence>
<evidence type="ECO:0000313" key="2">
    <source>
        <dbReference type="EMBL" id="SSW93539.1"/>
    </source>
</evidence>